<dbReference type="AlphaFoldDB" id="A0A1S1M414"/>
<dbReference type="RefSeq" id="WP_070952508.1">
    <property type="nucleotide sequence ID" value="NZ_CP050145.1"/>
</dbReference>
<evidence type="ECO:0000313" key="4">
    <source>
        <dbReference type="Proteomes" id="UP000179441"/>
    </source>
</evidence>
<feature type="domain" description="HTH cro/C1-type" evidence="2">
    <location>
        <begin position="10"/>
        <end position="76"/>
    </location>
</feature>
<dbReference type="InterPro" id="IPR001387">
    <property type="entry name" value="Cro/C1-type_HTH"/>
</dbReference>
<keyword evidence="4" id="KW-1185">Reference proteome</keyword>
<protein>
    <submittedName>
        <fullName evidence="3">Cro/Cl family transcriptional regulator</fullName>
    </submittedName>
</protein>
<comment type="caution">
    <text evidence="3">The sequence shown here is derived from an EMBL/GenBank/DDBJ whole genome shotgun (WGS) entry which is preliminary data.</text>
</comment>
<dbReference type="Proteomes" id="UP000179441">
    <property type="component" value="Unassembled WGS sequence"/>
</dbReference>
<accession>A0A1S1M414</accession>
<dbReference type="InterPro" id="IPR010982">
    <property type="entry name" value="Lambda_DNA-bd_dom_sf"/>
</dbReference>
<dbReference type="Gene3D" id="1.10.260.40">
    <property type="entry name" value="lambda repressor-like DNA-binding domains"/>
    <property type="match status" value="1"/>
</dbReference>
<dbReference type="EMBL" id="MLIS01000002">
    <property type="protein sequence ID" value="OHU76635.1"/>
    <property type="molecule type" value="Genomic_DNA"/>
</dbReference>
<feature type="region of interest" description="Disordered" evidence="1">
    <location>
        <begin position="84"/>
        <end position="110"/>
    </location>
</feature>
<reference evidence="3 4" key="1">
    <citation type="submission" date="2016-10" db="EMBL/GenBank/DDBJ databases">
        <title>Evaluation of Human, Veterinary and Environmental Mycobacterium chelonae Isolates by Core Genome Phylogenomic Analysis, Targeted Gene Comparison, and Anti-microbial Susceptibility Patterns: A Tale of Mistaken Identities.</title>
        <authorList>
            <person name="Fogelson S.B."/>
            <person name="Camus A.C."/>
            <person name="Lorenz W."/>
            <person name="Vasireddy R."/>
            <person name="Vasireddy S."/>
            <person name="Smith T."/>
            <person name="Brown-Elliott B.A."/>
            <person name="Wallace R.J.Jr."/>
            <person name="Hasan N.A."/>
            <person name="Reischl U."/>
            <person name="Sanchez S."/>
        </authorList>
    </citation>
    <scope>NUCLEOTIDE SEQUENCE [LARGE SCALE GENOMIC DNA]</scope>
    <source>
        <strain evidence="3 4">15518</strain>
    </source>
</reference>
<proteinExistence type="predicted"/>
<evidence type="ECO:0000259" key="2">
    <source>
        <dbReference type="Pfam" id="PF13443"/>
    </source>
</evidence>
<gene>
    <name evidence="3" type="ORF">BKG84_20955</name>
</gene>
<name>A0A1S1M414_MYCCH</name>
<sequence>MRREIDYRWRLPELMAVRGMHNSTDLIPYLRERDIDLSASQVYRLVTSKPERVSLKLVSAICDIFGCGPDDLITVTATDAQRRKAASSPNVVEINKSARPRRARVISDDA</sequence>
<evidence type="ECO:0000256" key="1">
    <source>
        <dbReference type="SAM" id="MobiDB-lite"/>
    </source>
</evidence>
<dbReference type="Pfam" id="PF13443">
    <property type="entry name" value="HTH_26"/>
    <property type="match status" value="1"/>
</dbReference>
<evidence type="ECO:0000313" key="3">
    <source>
        <dbReference type="EMBL" id="OHU76635.1"/>
    </source>
</evidence>
<dbReference type="GO" id="GO:0003677">
    <property type="term" value="F:DNA binding"/>
    <property type="evidence" value="ECO:0007669"/>
    <property type="project" value="InterPro"/>
</dbReference>
<organism evidence="3 4">
    <name type="scientific">Mycobacteroides chelonae</name>
    <name type="common">Mycobacterium chelonae</name>
    <dbReference type="NCBI Taxonomy" id="1774"/>
    <lineage>
        <taxon>Bacteria</taxon>
        <taxon>Bacillati</taxon>
        <taxon>Actinomycetota</taxon>
        <taxon>Actinomycetes</taxon>
        <taxon>Mycobacteriales</taxon>
        <taxon>Mycobacteriaceae</taxon>
        <taxon>Mycobacteroides</taxon>
    </lineage>
</organism>